<evidence type="ECO:0000313" key="1">
    <source>
        <dbReference type="EMBL" id="MEQ2166686.1"/>
    </source>
</evidence>
<accession>A0ABV0N5M1</accession>
<proteinExistence type="predicted"/>
<gene>
    <name evidence="1" type="ORF">GOODEAATRI_030835</name>
</gene>
<comment type="caution">
    <text evidence="1">The sequence shown here is derived from an EMBL/GenBank/DDBJ whole genome shotgun (WGS) entry which is preliminary data.</text>
</comment>
<name>A0ABV0N5M1_9TELE</name>
<reference evidence="1 2" key="1">
    <citation type="submission" date="2021-06" db="EMBL/GenBank/DDBJ databases">
        <authorList>
            <person name="Palmer J.M."/>
        </authorList>
    </citation>
    <scope>NUCLEOTIDE SEQUENCE [LARGE SCALE GENOMIC DNA]</scope>
    <source>
        <strain evidence="1 2">GA_2019</strain>
        <tissue evidence="1">Muscle</tissue>
    </source>
</reference>
<protein>
    <submittedName>
        <fullName evidence="1">Uncharacterized protein</fullName>
    </submittedName>
</protein>
<evidence type="ECO:0000313" key="2">
    <source>
        <dbReference type="Proteomes" id="UP001476798"/>
    </source>
</evidence>
<dbReference type="EMBL" id="JAHRIO010024998">
    <property type="protein sequence ID" value="MEQ2166686.1"/>
    <property type="molecule type" value="Genomic_DNA"/>
</dbReference>
<sequence>MFTESENSSSFPFAELTFPGGSFVFANSEEEDLASDVQMKPHEAMTLSSTLFCLKVHYLMLHSFLTSDICCCTDPVTAFILQISKYGSVCSIVTIKFFFQTHVSFIFSS</sequence>
<dbReference type="Proteomes" id="UP001476798">
    <property type="component" value="Unassembled WGS sequence"/>
</dbReference>
<keyword evidence="2" id="KW-1185">Reference proteome</keyword>
<organism evidence="1 2">
    <name type="scientific">Goodea atripinnis</name>
    <dbReference type="NCBI Taxonomy" id="208336"/>
    <lineage>
        <taxon>Eukaryota</taxon>
        <taxon>Metazoa</taxon>
        <taxon>Chordata</taxon>
        <taxon>Craniata</taxon>
        <taxon>Vertebrata</taxon>
        <taxon>Euteleostomi</taxon>
        <taxon>Actinopterygii</taxon>
        <taxon>Neopterygii</taxon>
        <taxon>Teleostei</taxon>
        <taxon>Neoteleostei</taxon>
        <taxon>Acanthomorphata</taxon>
        <taxon>Ovalentaria</taxon>
        <taxon>Atherinomorphae</taxon>
        <taxon>Cyprinodontiformes</taxon>
        <taxon>Goodeidae</taxon>
        <taxon>Goodea</taxon>
    </lineage>
</organism>